<dbReference type="PANTHER" id="PTHR40763">
    <property type="entry name" value="MEMBRANE PROTEIN-RELATED"/>
    <property type="match status" value="1"/>
</dbReference>
<comment type="caution">
    <text evidence="3">The sequence shown here is derived from an EMBL/GenBank/DDBJ whole genome shotgun (WGS) entry which is preliminary data.</text>
</comment>
<sequence>MSTNLPPERARLRVSDSDRESVAEQLREAAGDGRITLEELDERLTATYAARTYGDLVPITDDLPGDPELSDPALSMPDGRDLAPADTVEVHAVGTTARRTGAWRVPRKLVVRGSMGSAYLDFRQAVLPGRLVEIEIEAHAGSVAIVLPDGATATMEVTASFGTAKTTVPEVPAPGQPHFRVTGRSAMGSVRVRYAYGHWWRRWRERRS</sequence>
<dbReference type="InterPro" id="IPR012551">
    <property type="entry name" value="DUF1707_SHOCT-like"/>
</dbReference>
<protein>
    <submittedName>
        <fullName evidence="3">Cell wall-active antibiotic response 4TMS protein YvqF</fullName>
    </submittedName>
</protein>
<dbReference type="PANTHER" id="PTHR40763:SF5">
    <property type="entry name" value="MEMBRANE PROTEIN"/>
    <property type="match status" value="1"/>
</dbReference>
<proteinExistence type="predicted"/>
<dbReference type="Pfam" id="PF08044">
    <property type="entry name" value="DUF1707"/>
    <property type="match status" value="1"/>
</dbReference>
<feature type="domain" description="DUF1707" evidence="2">
    <location>
        <begin position="12"/>
        <end position="64"/>
    </location>
</feature>
<feature type="region of interest" description="Disordered" evidence="1">
    <location>
        <begin position="1"/>
        <end position="27"/>
    </location>
</feature>
<accession>A0A2T0QA95</accession>
<feature type="compositionally biased region" description="Basic and acidic residues" evidence="1">
    <location>
        <begin position="8"/>
        <end position="27"/>
    </location>
</feature>
<dbReference type="AlphaFoldDB" id="A0A2T0QA95"/>
<dbReference type="EMBL" id="PVZC01000002">
    <property type="protein sequence ID" value="PRY00731.1"/>
    <property type="molecule type" value="Genomic_DNA"/>
</dbReference>
<evidence type="ECO:0000256" key="1">
    <source>
        <dbReference type="SAM" id="MobiDB-lite"/>
    </source>
</evidence>
<evidence type="ECO:0000313" key="3">
    <source>
        <dbReference type="EMBL" id="PRY00731.1"/>
    </source>
</evidence>
<keyword evidence="4" id="KW-1185">Reference proteome</keyword>
<evidence type="ECO:0000313" key="4">
    <source>
        <dbReference type="Proteomes" id="UP000237846"/>
    </source>
</evidence>
<evidence type="ECO:0000259" key="2">
    <source>
        <dbReference type="Pfam" id="PF08044"/>
    </source>
</evidence>
<dbReference type="Proteomes" id="UP000237846">
    <property type="component" value="Unassembled WGS sequence"/>
</dbReference>
<name>A0A2T0QA95_9ACTN</name>
<reference evidence="3 4" key="1">
    <citation type="submission" date="2018-03" db="EMBL/GenBank/DDBJ databases">
        <title>Genomic Encyclopedia of Archaeal and Bacterial Type Strains, Phase II (KMG-II): from individual species to whole genera.</title>
        <authorList>
            <person name="Goeker M."/>
        </authorList>
    </citation>
    <scope>NUCLEOTIDE SEQUENCE [LARGE SCALE GENOMIC DNA]</scope>
    <source>
        <strain evidence="3 4">DSM 45601</strain>
    </source>
</reference>
<gene>
    <name evidence="3" type="ORF">CLV72_102363</name>
</gene>
<dbReference type="RefSeq" id="WP_245930005.1">
    <property type="nucleotide sequence ID" value="NZ_PVZC01000002.1"/>
</dbReference>
<organism evidence="3 4">
    <name type="scientific">Allonocardiopsis opalescens</name>
    <dbReference type="NCBI Taxonomy" id="1144618"/>
    <lineage>
        <taxon>Bacteria</taxon>
        <taxon>Bacillati</taxon>
        <taxon>Actinomycetota</taxon>
        <taxon>Actinomycetes</taxon>
        <taxon>Streptosporangiales</taxon>
        <taxon>Allonocardiopsis</taxon>
    </lineage>
</organism>